<dbReference type="EMBL" id="MU006701">
    <property type="protein sequence ID" value="KAF2633264.1"/>
    <property type="molecule type" value="Genomic_DNA"/>
</dbReference>
<gene>
    <name evidence="1" type="ORF">BU25DRAFT_486409</name>
</gene>
<reference evidence="1" key="1">
    <citation type="journal article" date="2020" name="Stud. Mycol.">
        <title>101 Dothideomycetes genomes: a test case for predicting lifestyles and emergence of pathogens.</title>
        <authorList>
            <person name="Haridas S."/>
            <person name="Albert R."/>
            <person name="Binder M."/>
            <person name="Bloem J."/>
            <person name="Labutti K."/>
            <person name="Salamov A."/>
            <person name="Andreopoulos B."/>
            <person name="Baker S."/>
            <person name="Barry K."/>
            <person name="Bills G."/>
            <person name="Bluhm B."/>
            <person name="Cannon C."/>
            <person name="Castanera R."/>
            <person name="Culley D."/>
            <person name="Daum C."/>
            <person name="Ezra D."/>
            <person name="Gonzalez J."/>
            <person name="Henrissat B."/>
            <person name="Kuo A."/>
            <person name="Liang C."/>
            <person name="Lipzen A."/>
            <person name="Lutzoni F."/>
            <person name="Magnuson J."/>
            <person name="Mondo S."/>
            <person name="Nolan M."/>
            <person name="Ohm R."/>
            <person name="Pangilinan J."/>
            <person name="Park H.-J."/>
            <person name="Ramirez L."/>
            <person name="Alfaro M."/>
            <person name="Sun H."/>
            <person name="Tritt A."/>
            <person name="Yoshinaga Y."/>
            <person name="Zwiers L.-H."/>
            <person name="Turgeon B."/>
            <person name="Goodwin S."/>
            <person name="Spatafora J."/>
            <person name="Crous P."/>
            <person name="Grigoriev I."/>
        </authorList>
    </citation>
    <scope>NUCLEOTIDE SEQUENCE</scope>
    <source>
        <strain evidence="1">CBS 525.71</strain>
    </source>
</reference>
<sequence>MPKFSRFYSETEADATANISRLFPQQTDCAPQFSSDDAEQLDSILNGTTTSTSRPRNNANQPLFRPKLPVQFVEQVLNASVFSVSHETVHRDKAVRYASSSEDSVEWKIRSRSPSSEEASPRKYGISSPTLSFKAEASSTSDGSSDDGLAHVKEPTQEKQIYNWGLYPDYHAIYPQDVLQSMDTQFSKWSYDHNEGTAAIPFVMAQAPAETHERLVEVDRKLWVNGTEDAVGDSADSQDTARAMLERVQKEGLKRSSKVDGAAKVGSSRKIDSTRRDESTSKRAALIAKSKAAKESSLVVSKSVGQRRSAMQKNKNRRSIMPSPPPTARKPEPVRKPELQTEQSRPTILIVNQKEGDQRRDVDSALQNRRLDLDNRQQLEALMEQLGKRVSDKNESNEGRVIGEVREAELNGDGAEQVGRLKGKARKKAKSGAAR</sequence>
<accession>A0ACB6SIT8</accession>
<comment type="caution">
    <text evidence="1">The sequence shown here is derived from an EMBL/GenBank/DDBJ whole genome shotgun (WGS) entry which is preliminary data.</text>
</comment>
<protein>
    <submittedName>
        <fullName evidence="1">Uncharacterized protein</fullName>
    </submittedName>
</protein>
<evidence type="ECO:0000313" key="1">
    <source>
        <dbReference type="EMBL" id="KAF2633264.1"/>
    </source>
</evidence>
<name>A0ACB6SIT8_9PLEO</name>
<proteinExistence type="predicted"/>
<organism evidence="1 2">
    <name type="scientific">Macroventuria anomochaeta</name>
    <dbReference type="NCBI Taxonomy" id="301207"/>
    <lineage>
        <taxon>Eukaryota</taxon>
        <taxon>Fungi</taxon>
        <taxon>Dikarya</taxon>
        <taxon>Ascomycota</taxon>
        <taxon>Pezizomycotina</taxon>
        <taxon>Dothideomycetes</taxon>
        <taxon>Pleosporomycetidae</taxon>
        <taxon>Pleosporales</taxon>
        <taxon>Pleosporineae</taxon>
        <taxon>Didymellaceae</taxon>
        <taxon>Macroventuria</taxon>
    </lineage>
</organism>
<dbReference type="Proteomes" id="UP000799754">
    <property type="component" value="Unassembled WGS sequence"/>
</dbReference>
<keyword evidence="2" id="KW-1185">Reference proteome</keyword>
<evidence type="ECO:0000313" key="2">
    <source>
        <dbReference type="Proteomes" id="UP000799754"/>
    </source>
</evidence>